<feature type="compositionally biased region" description="Pro residues" evidence="1">
    <location>
        <begin position="387"/>
        <end position="397"/>
    </location>
</feature>
<sequence>MCFQEYIAYQCGHRSPGVVRPCPMTTASEHFPVCRTQATKQHNAFTMCASCERHLHFRWVLIREWEHRWMHERGVCGCDVVFPGLLNRPRVSGLPAGLSSAGPLPTIATAGGGAGVSGAASGAVPAKYAEVVSGGGHHVAVRVPGLYAAEWVGDHCARHRAGQCHCAVNFEPFQPEVGEGELTRHEHALLHDYRELEDGNNSLTLAETAERVDEITSLFGSFIVATPSALSGAAVAPAAAMPAPAILAATDVDNNPFHSHSQGDTHNHPRAQPYDPTPGTAATHTHISPLGLFRTQTPPHHQVLGYTPYPRAVSEPPQAGSWALPPLPPLTHTPTSPHPHPLTHHRTPPSATPTLPTQAAQRPVVVSTPLLSTYRTPPSAPGTSTNLPPPQYHPPHPASLTLPHPFWPAPRALATTPPTNLGPGPFTTAGLSYTPPSSPRPRRRTRSVPMPFCGLPIGAGPEGEASHVGGWDGCRLSRGTTPVVGVGMEY</sequence>
<comment type="caution">
    <text evidence="2">The sequence shown here is derived from an EMBL/GenBank/DDBJ whole genome shotgun (WGS) entry which is preliminary data.</text>
</comment>
<dbReference type="Proteomes" id="UP001172102">
    <property type="component" value="Unassembled WGS sequence"/>
</dbReference>
<gene>
    <name evidence="2" type="ORF">B0H67DRAFT_640131</name>
</gene>
<feature type="region of interest" description="Disordered" evidence="1">
    <location>
        <begin position="311"/>
        <end position="447"/>
    </location>
</feature>
<feature type="compositionally biased region" description="Low complexity" evidence="1">
    <location>
        <begin position="409"/>
        <end position="419"/>
    </location>
</feature>
<dbReference type="AlphaFoldDB" id="A0AA40BCN0"/>
<evidence type="ECO:0000313" key="2">
    <source>
        <dbReference type="EMBL" id="KAK0731784.1"/>
    </source>
</evidence>
<keyword evidence="3" id="KW-1185">Reference proteome</keyword>
<accession>A0AA40BCN0</accession>
<organism evidence="2 3">
    <name type="scientific">Lasiosphaeris hirsuta</name>
    <dbReference type="NCBI Taxonomy" id="260670"/>
    <lineage>
        <taxon>Eukaryota</taxon>
        <taxon>Fungi</taxon>
        <taxon>Dikarya</taxon>
        <taxon>Ascomycota</taxon>
        <taxon>Pezizomycotina</taxon>
        <taxon>Sordariomycetes</taxon>
        <taxon>Sordariomycetidae</taxon>
        <taxon>Sordariales</taxon>
        <taxon>Lasiosphaeriaceae</taxon>
        <taxon>Lasiosphaeris</taxon>
    </lineage>
</organism>
<feature type="region of interest" description="Disordered" evidence="1">
    <location>
        <begin position="253"/>
        <end position="284"/>
    </location>
</feature>
<proteinExistence type="predicted"/>
<dbReference type="EMBL" id="JAUKUA010000001">
    <property type="protein sequence ID" value="KAK0731784.1"/>
    <property type="molecule type" value="Genomic_DNA"/>
</dbReference>
<reference evidence="2" key="1">
    <citation type="submission" date="2023-06" db="EMBL/GenBank/DDBJ databases">
        <title>Genome-scale phylogeny and comparative genomics of the fungal order Sordariales.</title>
        <authorList>
            <consortium name="Lawrence Berkeley National Laboratory"/>
            <person name="Hensen N."/>
            <person name="Bonometti L."/>
            <person name="Westerberg I."/>
            <person name="Brannstrom I.O."/>
            <person name="Guillou S."/>
            <person name="Cros-Aarteil S."/>
            <person name="Calhoun S."/>
            <person name="Haridas S."/>
            <person name="Kuo A."/>
            <person name="Mondo S."/>
            <person name="Pangilinan J."/>
            <person name="Riley R."/>
            <person name="Labutti K."/>
            <person name="Andreopoulos B."/>
            <person name="Lipzen A."/>
            <person name="Chen C."/>
            <person name="Yanf M."/>
            <person name="Daum C."/>
            <person name="Ng V."/>
            <person name="Clum A."/>
            <person name="Steindorff A."/>
            <person name="Ohm R."/>
            <person name="Martin F."/>
            <person name="Silar P."/>
            <person name="Natvig D."/>
            <person name="Lalanne C."/>
            <person name="Gautier V."/>
            <person name="Ament-Velasquez S.L."/>
            <person name="Kruys A."/>
            <person name="Hutchinson M.I."/>
            <person name="Powell A.J."/>
            <person name="Barry K."/>
            <person name="Miller A.N."/>
            <person name="Grigoriev I.V."/>
            <person name="Debuchy R."/>
            <person name="Gladieux P."/>
            <person name="Thoren M.H."/>
            <person name="Johannesson H."/>
        </authorList>
    </citation>
    <scope>NUCLEOTIDE SEQUENCE</scope>
    <source>
        <strain evidence="2">SMH4607-1</strain>
    </source>
</reference>
<feature type="compositionally biased region" description="Polar residues" evidence="1">
    <location>
        <begin position="369"/>
        <end position="386"/>
    </location>
</feature>
<protein>
    <submittedName>
        <fullName evidence="2">Uncharacterized protein</fullName>
    </submittedName>
</protein>
<evidence type="ECO:0000313" key="3">
    <source>
        <dbReference type="Proteomes" id="UP001172102"/>
    </source>
</evidence>
<name>A0AA40BCN0_9PEZI</name>
<feature type="compositionally biased region" description="Pro residues" evidence="1">
    <location>
        <begin position="325"/>
        <end position="340"/>
    </location>
</feature>
<evidence type="ECO:0000256" key="1">
    <source>
        <dbReference type="SAM" id="MobiDB-lite"/>
    </source>
</evidence>